<dbReference type="SUPFAM" id="SSF75005">
    <property type="entry name" value="Arabinanase/levansucrase/invertase"/>
    <property type="match status" value="1"/>
</dbReference>
<dbReference type="RefSeq" id="WP_007992381.1">
    <property type="nucleotide sequence ID" value="NZ_BAEM01000063.1"/>
</dbReference>
<accession>A0AAV3V6Y0</accession>
<sequence length="598" mass="67737">MNKFREMKYKAIGCSTAFLATLAGCQTDTRNHAAEDKTDEIIVSQTGSFGDQGDGTYINPILNADYPDSDIEQVGDTYYMISSKQHMSPGMPILKSKDMVNWENVGHAFADLSWAPEYNWDRMNGYSFGVWAGDIAYHEGKWFVYQIDYQHGLMVTTADNIEGPWSEPIMMLPKADVLDDPAVYWDEDTKEAYVIINTGAKQKSDSNKVEGNENRIYRMSWDGTKILDEGKLVYTGLGAEAAKIYKKDGYWYIFLAQWTMGDPSTKPGVKNPKNDRKQIVLRSKESIYGPYEVRTVLEKGTAFGDRSASQGALMQAPDGSWWYMHQLIQNDDIPFQGRPQNLEPVTWIDDWPLIGIDEDNDGIGEPVKRFEKPIKGYPITAPKSDDTFSSAKLGPQWEWNHNPRNSHWSLTERPGWLRLKASKILPQGDKYGPKINEWTNNDGSDSDFWRASNTLSQRIMGITTGTAIAKFDISGIKSGQLAGFVRYGGTFNLLGVEGLENGKTRLFYMDGMSKKTQGPEITSDTLYVRTSNVRNQATYEYSTDGKIFNPFGPTFTISFGKWTGDRLGFFSWNEKEDAGYIDVDWFKYDYDGPKTKRK</sequence>
<proteinExistence type="inferred from homology"/>
<evidence type="ECO:0000256" key="1">
    <source>
        <dbReference type="ARBA" id="ARBA00009865"/>
    </source>
</evidence>
<dbReference type="InterPro" id="IPR006710">
    <property type="entry name" value="Glyco_hydro_43"/>
</dbReference>
<protein>
    <recommendedName>
        <fullName evidence="5">Beta-xylosidase C-terminal Concanavalin A-like domain-containing protein</fullName>
    </recommendedName>
</protein>
<dbReference type="GO" id="GO:0004553">
    <property type="term" value="F:hydrolase activity, hydrolyzing O-glycosyl compounds"/>
    <property type="evidence" value="ECO:0007669"/>
    <property type="project" value="InterPro"/>
</dbReference>
<dbReference type="Gene3D" id="2.60.120.200">
    <property type="match status" value="1"/>
</dbReference>
<organism evidence="6 7">
    <name type="scientific">Paraglaciecola chathamensis S18K6</name>
    <dbReference type="NCBI Taxonomy" id="1127672"/>
    <lineage>
        <taxon>Bacteria</taxon>
        <taxon>Pseudomonadati</taxon>
        <taxon>Pseudomonadota</taxon>
        <taxon>Gammaproteobacteria</taxon>
        <taxon>Alteromonadales</taxon>
        <taxon>Alteromonadaceae</taxon>
        <taxon>Paraglaciecola</taxon>
    </lineage>
</organism>
<dbReference type="Proteomes" id="UP000006320">
    <property type="component" value="Unassembled WGS sequence"/>
</dbReference>
<reference evidence="6 7" key="1">
    <citation type="journal article" date="2017" name="Antonie Van Leeuwenhoek">
        <title>Rhizobium rhizosphaerae sp. nov., a novel species isolated from rice rhizosphere.</title>
        <authorList>
            <person name="Zhao J.J."/>
            <person name="Zhang J."/>
            <person name="Zhang R.J."/>
            <person name="Zhang C.W."/>
            <person name="Yin H.Q."/>
            <person name="Zhang X.X."/>
        </authorList>
    </citation>
    <scope>NUCLEOTIDE SEQUENCE [LARGE SCALE GENOMIC DNA]</scope>
    <source>
        <strain evidence="6 7">S18K6</strain>
    </source>
</reference>
<comment type="similarity">
    <text evidence="1 4">Belongs to the glycosyl hydrolase 43 family.</text>
</comment>
<dbReference type="InterPro" id="IPR041542">
    <property type="entry name" value="GH43_C2"/>
</dbReference>
<dbReference type="AlphaFoldDB" id="A0AAV3V6Y0"/>
<evidence type="ECO:0000313" key="7">
    <source>
        <dbReference type="Proteomes" id="UP000006320"/>
    </source>
</evidence>
<keyword evidence="2 4" id="KW-0378">Hydrolase</keyword>
<evidence type="ECO:0000313" key="6">
    <source>
        <dbReference type="EMBL" id="GAC12646.1"/>
    </source>
</evidence>
<dbReference type="Pfam" id="PF17851">
    <property type="entry name" value="GH43_C2"/>
    <property type="match status" value="1"/>
</dbReference>
<dbReference type="InterPro" id="IPR013320">
    <property type="entry name" value="ConA-like_dom_sf"/>
</dbReference>
<dbReference type="SUPFAM" id="SSF49899">
    <property type="entry name" value="Concanavalin A-like lectins/glucanases"/>
    <property type="match status" value="1"/>
</dbReference>
<evidence type="ECO:0000256" key="2">
    <source>
        <dbReference type="ARBA" id="ARBA00022801"/>
    </source>
</evidence>
<dbReference type="Pfam" id="PF04616">
    <property type="entry name" value="Glyco_hydro_43"/>
    <property type="match status" value="1"/>
</dbReference>
<feature type="domain" description="Beta-xylosidase C-terminal Concanavalin A-like" evidence="5">
    <location>
        <begin position="386"/>
        <end position="588"/>
    </location>
</feature>
<name>A0AAV3V6Y0_9ALTE</name>
<dbReference type="PROSITE" id="PS51257">
    <property type="entry name" value="PROKAR_LIPOPROTEIN"/>
    <property type="match status" value="1"/>
</dbReference>
<keyword evidence="3 4" id="KW-0326">Glycosidase</keyword>
<evidence type="ECO:0000256" key="3">
    <source>
        <dbReference type="ARBA" id="ARBA00023295"/>
    </source>
</evidence>
<dbReference type="GO" id="GO:0005975">
    <property type="term" value="P:carbohydrate metabolic process"/>
    <property type="evidence" value="ECO:0007669"/>
    <property type="project" value="InterPro"/>
</dbReference>
<dbReference type="InterPro" id="IPR051795">
    <property type="entry name" value="Glycosyl_Hydrlase_43"/>
</dbReference>
<dbReference type="Gene3D" id="2.115.10.20">
    <property type="entry name" value="Glycosyl hydrolase domain, family 43"/>
    <property type="match status" value="1"/>
</dbReference>
<gene>
    <name evidence="6" type="ORF">GCHA_4729</name>
</gene>
<evidence type="ECO:0000259" key="5">
    <source>
        <dbReference type="Pfam" id="PF17851"/>
    </source>
</evidence>
<comment type="caution">
    <text evidence="6">The sequence shown here is derived from an EMBL/GenBank/DDBJ whole genome shotgun (WGS) entry which is preliminary data.</text>
</comment>
<dbReference type="PANTHER" id="PTHR42812:SF12">
    <property type="entry name" value="BETA-XYLOSIDASE-RELATED"/>
    <property type="match status" value="1"/>
</dbReference>
<dbReference type="CDD" id="cd09001">
    <property type="entry name" value="GH43_FsAxh1-like"/>
    <property type="match status" value="1"/>
</dbReference>
<evidence type="ECO:0000256" key="4">
    <source>
        <dbReference type="RuleBase" id="RU361187"/>
    </source>
</evidence>
<dbReference type="EMBL" id="BAEM01000063">
    <property type="protein sequence ID" value="GAC12646.1"/>
    <property type="molecule type" value="Genomic_DNA"/>
</dbReference>
<dbReference type="PANTHER" id="PTHR42812">
    <property type="entry name" value="BETA-XYLOSIDASE"/>
    <property type="match status" value="1"/>
</dbReference>
<dbReference type="InterPro" id="IPR023296">
    <property type="entry name" value="Glyco_hydro_beta-prop_sf"/>
</dbReference>